<dbReference type="Gene3D" id="1.10.630.10">
    <property type="entry name" value="Cytochrome P450"/>
    <property type="match status" value="1"/>
</dbReference>
<dbReference type="PRINTS" id="PR00463">
    <property type="entry name" value="EP450I"/>
</dbReference>
<evidence type="ECO:0000313" key="9">
    <source>
        <dbReference type="Proteomes" id="UP000095767"/>
    </source>
</evidence>
<keyword evidence="5" id="KW-0472">Membrane</keyword>
<keyword evidence="7" id="KW-0560">Oxidoreductase</keyword>
<sequence>LNLCSYHLLQLHFQTGLFQVFNPSQSKRNKPSSYFISCHAAVPGIPLIGNLHQLKEKKPHQTFTKWAEIYGPIYTIKTGASSVVVLNSTQVAKEAMISKFSSISTRKLSKALSVLTHDKTMVATSDYGDFHKMVKRCVMTSMLGTSGQKQFRDTRNMMVDNMLSTFHTLVTDDPEAPLNFREVFKNELFRLSLIQVVDMMMCAIEVDWRDFFPYLSWVPNRSFETRVLTTEGRRTAVMRALINQQKKRIARGEARTSYLDFLLEENTLTDEQLLMLVWEAVIEAADTTLVTTEWAMTFNHTCFAHQDRLYQEIQEVCSNETVTEDHLPRLPYLNAVFHETLRRHSPVSLVPPRFVHENTNLAGYDVPAGTEMIINLYGCNMNKSDWAEPEEWKPERFLDGRFESADMYKTMAFGAGRRACAGSLQAMNISCTSMARFVQEFTWRLKEGDEDKADTIQLTTNKLYPLYVYLTPRGRK</sequence>
<feature type="non-terminal residue" evidence="8">
    <location>
        <position position="1"/>
    </location>
</feature>
<dbReference type="InterPro" id="IPR044225">
    <property type="entry name" value="KO_chloroplastic"/>
</dbReference>
<dbReference type="GO" id="GO:0009707">
    <property type="term" value="C:chloroplast outer membrane"/>
    <property type="evidence" value="ECO:0007669"/>
    <property type="project" value="TreeGrafter"/>
</dbReference>
<dbReference type="SUPFAM" id="SSF48264">
    <property type="entry name" value="Cytochrome P450"/>
    <property type="match status" value="1"/>
</dbReference>
<dbReference type="OrthoDB" id="2789670at2759"/>
<evidence type="ECO:0000256" key="1">
    <source>
        <dbReference type="ARBA" id="ARBA00004167"/>
    </source>
</evidence>
<dbReference type="CDD" id="cd11075">
    <property type="entry name" value="CYP77_89"/>
    <property type="match status" value="1"/>
</dbReference>
<dbReference type="InterPro" id="IPR002401">
    <property type="entry name" value="Cyt_P450_E_grp-I"/>
</dbReference>
<dbReference type="PANTHER" id="PTHR47283">
    <property type="entry name" value="ENT-KAURENE OXIDASE, CHLOROPLASTIC"/>
    <property type="match status" value="1"/>
</dbReference>
<name>A0A1E5VG19_9POAL</name>
<evidence type="ECO:0000256" key="6">
    <source>
        <dbReference type="PIRSR" id="PIRSR602401-1"/>
    </source>
</evidence>
<evidence type="ECO:0000256" key="4">
    <source>
        <dbReference type="ARBA" id="ARBA00022989"/>
    </source>
</evidence>
<dbReference type="EMBL" id="LWDX02040804">
    <property type="protein sequence ID" value="OEL24076.1"/>
    <property type="molecule type" value="Genomic_DNA"/>
</dbReference>
<keyword evidence="6 7" id="KW-0408">Iron</keyword>
<dbReference type="PANTHER" id="PTHR47283:SF1">
    <property type="entry name" value="ENT-KAURENE OXIDASE, CHLOROPLASTIC"/>
    <property type="match status" value="1"/>
</dbReference>
<keyword evidence="3" id="KW-0812">Transmembrane</keyword>
<feature type="binding site" description="axial binding residue" evidence="6">
    <location>
        <position position="420"/>
    </location>
    <ligand>
        <name>heme</name>
        <dbReference type="ChEBI" id="CHEBI:30413"/>
    </ligand>
    <ligandPart>
        <name>Fe</name>
        <dbReference type="ChEBI" id="CHEBI:18248"/>
    </ligandPart>
</feature>
<comment type="subcellular location">
    <subcellularLocation>
        <location evidence="1">Membrane</location>
        <topology evidence="1">Single-pass membrane protein</topology>
    </subcellularLocation>
</comment>
<accession>A0A1E5VG19</accession>
<dbReference type="GO" id="GO:0009686">
    <property type="term" value="P:gibberellin biosynthetic process"/>
    <property type="evidence" value="ECO:0007669"/>
    <property type="project" value="InterPro"/>
</dbReference>
<keyword evidence="9" id="KW-1185">Reference proteome</keyword>
<comment type="similarity">
    <text evidence="2 7">Belongs to the cytochrome P450 family.</text>
</comment>
<evidence type="ECO:0000256" key="5">
    <source>
        <dbReference type="ARBA" id="ARBA00023136"/>
    </source>
</evidence>
<organism evidence="8 9">
    <name type="scientific">Dichanthelium oligosanthes</name>
    <dbReference type="NCBI Taxonomy" id="888268"/>
    <lineage>
        <taxon>Eukaryota</taxon>
        <taxon>Viridiplantae</taxon>
        <taxon>Streptophyta</taxon>
        <taxon>Embryophyta</taxon>
        <taxon>Tracheophyta</taxon>
        <taxon>Spermatophyta</taxon>
        <taxon>Magnoliopsida</taxon>
        <taxon>Liliopsida</taxon>
        <taxon>Poales</taxon>
        <taxon>Poaceae</taxon>
        <taxon>PACMAD clade</taxon>
        <taxon>Panicoideae</taxon>
        <taxon>Panicodae</taxon>
        <taxon>Paniceae</taxon>
        <taxon>Dichantheliinae</taxon>
        <taxon>Dichanthelium</taxon>
    </lineage>
</organism>
<dbReference type="PROSITE" id="PS00086">
    <property type="entry name" value="CYTOCHROME_P450"/>
    <property type="match status" value="1"/>
</dbReference>
<keyword evidence="7" id="KW-0503">Monooxygenase</keyword>
<gene>
    <name evidence="8" type="ORF">BAE44_0014905</name>
</gene>
<evidence type="ECO:0000313" key="8">
    <source>
        <dbReference type="EMBL" id="OEL24076.1"/>
    </source>
</evidence>
<dbReference type="GO" id="GO:0005506">
    <property type="term" value="F:iron ion binding"/>
    <property type="evidence" value="ECO:0007669"/>
    <property type="project" value="InterPro"/>
</dbReference>
<dbReference type="STRING" id="888268.A0A1E5VG19"/>
<dbReference type="InterPro" id="IPR001128">
    <property type="entry name" value="Cyt_P450"/>
</dbReference>
<keyword evidence="6 7" id="KW-0349">Heme</keyword>
<evidence type="ECO:0000256" key="3">
    <source>
        <dbReference type="ARBA" id="ARBA00022692"/>
    </source>
</evidence>
<dbReference type="InterPro" id="IPR017972">
    <property type="entry name" value="Cyt_P450_CS"/>
</dbReference>
<evidence type="ECO:0000256" key="7">
    <source>
        <dbReference type="RuleBase" id="RU000461"/>
    </source>
</evidence>
<dbReference type="GO" id="GO:0005783">
    <property type="term" value="C:endoplasmic reticulum"/>
    <property type="evidence" value="ECO:0007669"/>
    <property type="project" value="TreeGrafter"/>
</dbReference>
<evidence type="ECO:0000256" key="2">
    <source>
        <dbReference type="ARBA" id="ARBA00010617"/>
    </source>
</evidence>
<comment type="cofactor">
    <cofactor evidence="6">
        <name>heme</name>
        <dbReference type="ChEBI" id="CHEBI:30413"/>
    </cofactor>
</comment>
<dbReference type="AlphaFoldDB" id="A0A1E5VG19"/>
<proteinExistence type="inferred from homology"/>
<dbReference type="GO" id="GO:0052615">
    <property type="term" value="F:ent-kaurene oxidase activity"/>
    <property type="evidence" value="ECO:0007669"/>
    <property type="project" value="InterPro"/>
</dbReference>
<comment type="caution">
    <text evidence="8">The sequence shown here is derived from an EMBL/GenBank/DDBJ whole genome shotgun (WGS) entry which is preliminary data.</text>
</comment>
<reference evidence="8 9" key="1">
    <citation type="submission" date="2016-09" db="EMBL/GenBank/DDBJ databases">
        <title>The draft genome of Dichanthelium oligosanthes: A C3 panicoid grass species.</title>
        <authorList>
            <person name="Studer A.J."/>
            <person name="Schnable J.C."/>
            <person name="Brutnell T.P."/>
        </authorList>
    </citation>
    <scope>NUCLEOTIDE SEQUENCE [LARGE SCALE GENOMIC DNA]</scope>
    <source>
        <strain evidence="9">cv. Kellogg 1175</strain>
        <tissue evidence="8">Leaf</tissue>
    </source>
</reference>
<protein>
    <submittedName>
        <fullName evidence="8">Ent-kaurene oxidase 2</fullName>
    </submittedName>
</protein>
<dbReference type="GO" id="GO:0020037">
    <property type="term" value="F:heme binding"/>
    <property type="evidence" value="ECO:0007669"/>
    <property type="project" value="InterPro"/>
</dbReference>
<keyword evidence="4" id="KW-1133">Transmembrane helix</keyword>
<keyword evidence="6 7" id="KW-0479">Metal-binding</keyword>
<dbReference type="GO" id="GO:0016709">
    <property type="term" value="F:oxidoreductase activity, acting on paired donors, with incorporation or reduction of molecular oxygen, NAD(P)H as one donor, and incorporation of one atom of oxygen"/>
    <property type="evidence" value="ECO:0007669"/>
    <property type="project" value="TreeGrafter"/>
</dbReference>
<dbReference type="Pfam" id="PF00067">
    <property type="entry name" value="p450"/>
    <property type="match status" value="2"/>
</dbReference>
<dbReference type="Proteomes" id="UP000095767">
    <property type="component" value="Unassembled WGS sequence"/>
</dbReference>
<dbReference type="GO" id="GO:0010241">
    <property type="term" value="P:ent-kaurene oxidation to kaurenoic acid"/>
    <property type="evidence" value="ECO:0007669"/>
    <property type="project" value="InterPro"/>
</dbReference>
<dbReference type="InterPro" id="IPR036396">
    <property type="entry name" value="Cyt_P450_sf"/>
</dbReference>